<feature type="compositionally biased region" description="Polar residues" evidence="1">
    <location>
        <begin position="178"/>
        <end position="197"/>
    </location>
</feature>
<accession>A0A8H5LS24</accession>
<evidence type="ECO:0000313" key="2">
    <source>
        <dbReference type="EMBL" id="KAF5367403.1"/>
    </source>
</evidence>
<dbReference type="EMBL" id="JAACJM010000019">
    <property type="protein sequence ID" value="KAF5367403.1"/>
    <property type="molecule type" value="Genomic_DNA"/>
</dbReference>
<feature type="compositionally biased region" description="Low complexity" evidence="1">
    <location>
        <begin position="218"/>
        <end position="232"/>
    </location>
</feature>
<keyword evidence="3" id="KW-1185">Reference proteome</keyword>
<gene>
    <name evidence="2" type="ORF">D9758_003778</name>
</gene>
<reference evidence="2 3" key="1">
    <citation type="journal article" date="2020" name="ISME J.">
        <title>Uncovering the hidden diversity of litter-decomposition mechanisms in mushroom-forming fungi.</title>
        <authorList>
            <person name="Floudas D."/>
            <person name="Bentzer J."/>
            <person name="Ahren D."/>
            <person name="Johansson T."/>
            <person name="Persson P."/>
            <person name="Tunlid A."/>
        </authorList>
    </citation>
    <scope>NUCLEOTIDE SEQUENCE [LARGE SCALE GENOMIC DNA]</scope>
    <source>
        <strain evidence="2 3">CBS 291.85</strain>
    </source>
</reference>
<organism evidence="2 3">
    <name type="scientific">Tetrapyrgos nigripes</name>
    <dbReference type="NCBI Taxonomy" id="182062"/>
    <lineage>
        <taxon>Eukaryota</taxon>
        <taxon>Fungi</taxon>
        <taxon>Dikarya</taxon>
        <taxon>Basidiomycota</taxon>
        <taxon>Agaricomycotina</taxon>
        <taxon>Agaricomycetes</taxon>
        <taxon>Agaricomycetidae</taxon>
        <taxon>Agaricales</taxon>
        <taxon>Marasmiineae</taxon>
        <taxon>Marasmiaceae</taxon>
        <taxon>Tetrapyrgos</taxon>
    </lineage>
</organism>
<feature type="region of interest" description="Disordered" evidence="1">
    <location>
        <begin position="176"/>
        <end position="342"/>
    </location>
</feature>
<feature type="compositionally biased region" description="Acidic residues" evidence="1">
    <location>
        <begin position="236"/>
        <end position="245"/>
    </location>
</feature>
<protein>
    <submittedName>
        <fullName evidence="2">Uncharacterized protein</fullName>
    </submittedName>
</protein>
<feature type="compositionally biased region" description="Basic residues" evidence="1">
    <location>
        <begin position="329"/>
        <end position="342"/>
    </location>
</feature>
<dbReference type="Proteomes" id="UP000559256">
    <property type="component" value="Unassembled WGS sequence"/>
</dbReference>
<name>A0A8H5LS24_9AGAR</name>
<dbReference type="OrthoDB" id="3184250at2759"/>
<sequence>MDRSNQFARRWRSSNGLDVSFQGSDQDEDEWRLDNLENLTKAHSLSGVTDLSFDVVDSRYSDFAIEMECEAFKWRWETCFIGHKDSAEIISKHLVLPLISVNHLAFSTGDGVGEMPESDLEKAIDKVGRTARRTIDTHIRNAISKPRVATTIRRMTAMFNFLPDLPDICSTVEKPKFQAQSAPTQKRVPNSVKSRSISPVPFPTPTEKVHREVDVRMASPEPESSKAASQAATAGDDSETEEESDQEVHVGKGKAPLQVASSSPAPRSKPASVVPEANAPSKSPSSNSEPSSPPRPPPSTKKHRPSSSSDDDSDAAPTRRTAPNTGVKRGTKQPIKRGGKRF</sequence>
<evidence type="ECO:0000313" key="3">
    <source>
        <dbReference type="Proteomes" id="UP000559256"/>
    </source>
</evidence>
<proteinExistence type="predicted"/>
<dbReference type="AlphaFoldDB" id="A0A8H5LS24"/>
<feature type="compositionally biased region" description="Low complexity" evidence="1">
    <location>
        <begin position="259"/>
        <end position="290"/>
    </location>
</feature>
<comment type="caution">
    <text evidence="2">The sequence shown here is derived from an EMBL/GenBank/DDBJ whole genome shotgun (WGS) entry which is preliminary data.</text>
</comment>
<evidence type="ECO:0000256" key="1">
    <source>
        <dbReference type="SAM" id="MobiDB-lite"/>
    </source>
</evidence>